<evidence type="ECO:0000313" key="2">
    <source>
        <dbReference type="Proteomes" id="UP001632038"/>
    </source>
</evidence>
<dbReference type="Proteomes" id="UP001632038">
    <property type="component" value="Unassembled WGS sequence"/>
</dbReference>
<accession>A0ABD3DV26</accession>
<keyword evidence="2" id="KW-1185">Reference proteome</keyword>
<dbReference type="EMBL" id="JAVIJP010000013">
    <property type="protein sequence ID" value="KAL3645963.1"/>
    <property type="molecule type" value="Genomic_DNA"/>
</dbReference>
<reference evidence="2" key="1">
    <citation type="journal article" date="2024" name="IScience">
        <title>Strigolactones Initiate the Formation of Haustorium-like Structures in Castilleja.</title>
        <authorList>
            <person name="Buerger M."/>
            <person name="Peterson D."/>
            <person name="Chory J."/>
        </authorList>
    </citation>
    <scope>NUCLEOTIDE SEQUENCE [LARGE SCALE GENOMIC DNA]</scope>
</reference>
<sequence>MANRSRRLRQRLVGAWQRGGGSAMARKKDFTVTRYFTALRRWCFQFHRRDSKRIKREDGGCYRRVVYSH</sequence>
<dbReference type="AlphaFoldDB" id="A0ABD3DV26"/>
<name>A0ABD3DV26_9LAMI</name>
<gene>
    <name evidence="1" type="ORF">CASFOL_011143</name>
</gene>
<proteinExistence type="predicted"/>
<organism evidence="1 2">
    <name type="scientific">Castilleja foliolosa</name>
    <dbReference type="NCBI Taxonomy" id="1961234"/>
    <lineage>
        <taxon>Eukaryota</taxon>
        <taxon>Viridiplantae</taxon>
        <taxon>Streptophyta</taxon>
        <taxon>Embryophyta</taxon>
        <taxon>Tracheophyta</taxon>
        <taxon>Spermatophyta</taxon>
        <taxon>Magnoliopsida</taxon>
        <taxon>eudicotyledons</taxon>
        <taxon>Gunneridae</taxon>
        <taxon>Pentapetalae</taxon>
        <taxon>asterids</taxon>
        <taxon>lamiids</taxon>
        <taxon>Lamiales</taxon>
        <taxon>Orobanchaceae</taxon>
        <taxon>Pedicularideae</taxon>
        <taxon>Castillejinae</taxon>
        <taxon>Castilleja</taxon>
    </lineage>
</organism>
<evidence type="ECO:0000313" key="1">
    <source>
        <dbReference type="EMBL" id="KAL3645963.1"/>
    </source>
</evidence>
<comment type="caution">
    <text evidence="1">The sequence shown here is derived from an EMBL/GenBank/DDBJ whole genome shotgun (WGS) entry which is preliminary data.</text>
</comment>
<protein>
    <submittedName>
        <fullName evidence="1">Uncharacterized protein</fullName>
    </submittedName>
</protein>